<dbReference type="GO" id="GO:0004371">
    <property type="term" value="F:glycerone kinase activity"/>
    <property type="evidence" value="ECO:0007669"/>
    <property type="project" value="InterPro"/>
</dbReference>
<dbReference type="SMART" id="SM01121">
    <property type="entry name" value="Dak1_2"/>
    <property type="match status" value="1"/>
</dbReference>
<sequence length="545" mass="56817">MAEIKLDLFRRFGDLATDALASHREEIDALNVFPVPDSDTGTNLYLTIAAARDRLREFTGPDWRDGLRAFSRGALLGARGNSGVILAEMIGALLRRLVLATEEERTATVFADALRKAGNAAYAAVGEPQEGTMLSVLSAAADAAVACVDSDDTARTRDVMSVAAGAAREALARTPDQLPTLAAAGVVDAGGRGICVLLDAFETALTGRRPSPQVPMPSTPHIPIPTVLGAADGHALEPGGPAYEVMYLLDAEDAAIPDLRKRLQPLGDSLVVVGGEGIWNVHVHVDDVGAAIEAGIDAGRPHRIHVTHFAEQIAGQTHPHATRSGRAVIAFAAGPGLAELFRGAGAIVIEGGPRRRPTTSELLEAITASGAAEVIVLPNDVPTRQSGEAAARTAEDDLDIDVAVIPTRSQVQGLAAIAVHEPGRKFDKDVLEMTATARHARHGAVTISNTRAITMAGPCMPGDALGVLDGDFVKVGQDLETCATYVLARLIGGGGELVTLVSGLEDPTGELAEAVAAWLAANHPAVDVMVYDGGQERYPLLMSVE</sequence>
<name>A0A7W5A5U5_9ACTN</name>
<dbReference type="InterPro" id="IPR036117">
    <property type="entry name" value="DhaL_dom_sf"/>
</dbReference>
<dbReference type="RefSeq" id="WP_183546556.1">
    <property type="nucleotide sequence ID" value="NZ_BMQT01000006.1"/>
</dbReference>
<dbReference type="Gene3D" id="1.25.40.340">
    <property type="match status" value="1"/>
</dbReference>
<organism evidence="2 3">
    <name type="scientific">Nocardioides albus</name>
    <dbReference type="NCBI Taxonomy" id="1841"/>
    <lineage>
        <taxon>Bacteria</taxon>
        <taxon>Bacillati</taxon>
        <taxon>Actinomycetota</taxon>
        <taxon>Actinomycetes</taxon>
        <taxon>Propionibacteriales</taxon>
        <taxon>Nocardioidaceae</taxon>
        <taxon>Nocardioides</taxon>
    </lineage>
</organism>
<dbReference type="PANTHER" id="PTHR33434">
    <property type="entry name" value="DEGV DOMAIN-CONTAINING PROTEIN DR_1986-RELATED"/>
    <property type="match status" value="1"/>
</dbReference>
<proteinExistence type="predicted"/>
<evidence type="ECO:0000313" key="2">
    <source>
        <dbReference type="EMBL" id="MBB3090111.1"/>
    </source>
</evidence>
<keyword evidence="3" id="KW-1185">Reference proteome</keyword>
<dbReference type="AlphaFoldDB" id="A0A7W5A5U5"/>
<protein>
    <recommendedName>
        <fullName evidence="1">DhaL domain-containing protein</fullName>
    </recommendedName>
</protein>
<dbReference type="InterPro" id="IPR019986">
    <property type="entry name" value="YloV-like"/>
</dbReference>
<dbReference type="Proteomes" id="UP000577707">
    <property type="component" value="Unassembled WGS sequence"/>
</dbReference>
<dbReference type="Pfam" id="PF21645">
    <property type="entry name" value="FakA-like_M"/>
    <property type="match status" value="1"/>
</dbReference>
<dbReference type="Pfam" id="PF02734">
    <property type="entry name" value="Dak2"/>
    <property type="match status" value="1"/>
</dbReference>
<dbReference type="SUPFAM" id="SSF101473">
    <property type="entry name" value="DhaL-like"/>
    <property type="match status" value="1"/>
</dbReference>
<dbReference type="Pfam" id="PF13684">
    <property type="entry name" value="FakA-like_C"/>
    <property type="match status" value="1"/>
</dbReference>
<dbReference type="NCBIfam" id="TIGR03599">
    <property type="entry name" value="YloV"/>
    <property type="match status" value="1"/>
</dbReference>
<gene>
    <name evidence="2" type="ORF">FHS12_003063</name>
</gene>
<comment type="caution">
    <text evidence="2">The sequence shown here is derived from an EMBL/GenBank/DDBJ whole genome shotgun (WGS) entry which is preliminary data.</text>
</comment>
<dbReference type="InterPro" id="IPR033470">
    <property type="entry name" value="FakA-like_C"/>
</dbReference>
<reference evidence="2 3" key="1">
    <citation type="submission" date="2020-08" db="EMBL/GenBank/DDBJ databases">
        <title>Genomic Encyclopedia of Type Strains, Phase III (KMG-III): the genomes of soil and plant-associated and newly described type strains.</title>
        <authorList>
            <person name="Whitman W."/>
        </authorList>
    </citation>
    <scope>NUCLEOTIDE SEQUENCE [LARGE SCALE GENOMIC DNA]</scope>
    <source>
        <strain evidence="2 3">CECT 3302</strain>
    </source>
</reference>
<dbReference type="EMBL" id="JACHXG010000006">
    <property type="protein sequence ID" value="MBB3090111.1"/>
    <property type="molecule type" value="Genomic_DNA"/>
</dbReference>
<dbReference type="InterPro" id="IPR004007">
    <property type="entry name" value="DhaL_dom"/>
</dbReference>
<dbReference type="InterPro" id="IPR048394">
    <property type="entry name" value="FakA-like_M"/>
</dbReference>
<feature type="domain" description="DhaL" evidence="1">
    <location>
        <begin position="7"/>
        <end position="203"/>
    </location>
</feature>
<dbReference type="GO" id="GO:0006071">
    <property type="term" value="P:glycerol metabolic process"/>
    <property type="evidence" value="ECO:0007669"/>
    <property type="project" value="InterPro"/>
</dbReference>
<dbReference type="InterPro" id="IPR050270">
    <property type="entry name" value="DegV_domain_contain"/>
</dbReference>
<dbReference type="PROSITE" id="PS51480">
    <property type="entry name" value="DHAL"/>
    <property type="match status" value="1"/>
</dbReference>
<evidence type="ECO:0000313" key="3">
    <source>
        <dbReference type="Proteomes" id="UP000577707"/>
    </source>
</evidence>
<evidence type="ECO:0000259" key="1">
    <source>
        <dbReference type="PROSITE" id="PS51480"/>
    </source>
</evidence>
<dbReference type="SMART" id="SM01120">
    <property type="entry name" value="Dak2"/>
    <property type="match status" value="1"/>
</dbReference>
<accession>A0A7W5A5U5</accession>
<dbReference type="PANTHER" id="PTHR33434:SF4">
    <property type="entry name" value="PHOSPHATASE PROTEIN"/>
    <property type="match status" value="1"/>
</dbReference>